<dbReference type="AlphaFoldDB" id="A0A6A7BZN4"/>
<gene>
    <name evidence="1" type="ORF">K470DRAFT_264396</name>
</gene>
<keyword evidence="2" id="KW-1185">Reference proteome</keyword>
<dbReference type="EMBL" id="MU005980">
    <property type="protein sequence ID" value="KAF2860593.1"/>
    <property type="molecule type" value="Genomic_DNA"/>
</dbReference>
<dbReference type="Proteomes" id="UP000799421">
    <property type="component" value="Unassembled WGS sequence"/>
</dbReference>
<accession>A0A6A7BZN4</accession>
<name>A0A6A7BZN4_9PEZI</name>
<organism evidence="1 2">
    <name type="scientific">Piedraia hortae CBS 480.64</name>
    <dbReference type="NCBI Taxonomy" id="1314780"/>
    <lineage>
        <taxon>Eukaryota</taxon>
        <taxon>Fungi</taxon>
        <taxon>Dikarya</taxon>
        <taxon>Ascomycota</taxon>
        <taxon>Pezizomycotina</taxon>
        <taxon>Dothideomycetes</taxon>
        <taxon>Dothideomycetidae</taxon>
        <taxon>Capnodiales</taxon>
        <taxon>Piedraiaceae</taxon>
        <taxon>Piedraia</taxon>
    </lineage>
</organism>
<reference evidence="1" key="1">
    <citation type="journal article" date="2020" name="Stud. Mycol.">
        <title>101 Dothideomycetes genomes: a test case for predicting lifestyles and emergence of pathogens.</title>
        <authorList>
            <person name="Haridas S."/>
            <person name="Albert R."/>
            <person name="Binder M."/>
            <person name="Bloem J."/>
            <person name="Labutti K."/>
            <person name="Salamov A."/>
            <person name="Andreopoulos B."/>
            <person name="Baker S."/>
            <person name="Barry K."/>
            <person name="Bills G."/>
            <person name="Bluhm B."/>
            <person name="Cannon C."/>
            <person name="Castanera R."/>
            <person name="Culley D."/>
            <person name="Daum C."/>
            <person name="Ezra D."/>
            <person name="Gonzalez J."/>
            <person name="Henrissat B."/>
            <person name="Kuo A."/>
            <person name="Liang C."/>
            <person name="Lipzen A."/>
            <person name="Lutzoni F."/>
            <person name="Magnuson J."/>
            <person name="Mondo S."/>
            <person name="Nolan M."/>
            <person name="Ohm R."/>
            <person name="Pangilinan J."/>
            <person name="Park H.-J."/>
            <person name="Ramirez L."/>
            <person name="Alfaro M."/>
            <person name="Sun H."/>
            <person name="Tritt A."/>
            <person name="Yoshinaga Y."/>
            <person name="Zwiers L.-H."/>
            <person name="Turgeon B."/>
            <person name="Goodwin S."/>
            <person name="Spatafora J."/>
            <person name="Crous P."/>
            <person name="Grigoriev I."/>
        </authorList>
    </citation>
    <scope>NUCLEOTIDE SEQUENCE</scope>
    <source>
        <strain evidence="1">CBS 480.64</strain>
    </source>
</reference>
<proteinExistence type="predicted"/>
<evidence type="ECO:0000313" key="2">
    <source>
        <dbReference type="Proteomes" id="UP000799421"/>
    </source>
</evidence>
<sequence>MLLSIILSEIRRGNDETVRLTASLNRLNETMNALSKKLSESMDEQSTILATIKLSAEDRPIQQTAMGRAGSEEWFYKGLRLSKKYHVFACIISQLMSILHLHIEHQGIRYLDSVDCQPDAQYDLSRAAQAVEPASEDIRQRSITTRTLLYHALTKGTTTSFIFGI</sequence>
<protein>
    <submittedName>
        <fullName evidence="1">Uncharacterized protein</fullName>
    </submittedName>
</protein>
<evidence type="ECO:0000313" key="1">
    <source>
        <dbReference type="EMBL" id="KAF2860593.1"/>
    </source>
</evidence>